<keyword evidence="6" id="KW-1185">Reference proteome</keyword>
<organism evidence="5">
    <name type="scientific">Xenopus tropicalis</name>
    <name type="common">Western clawed frog</name>
    <name type="synonym">Silurana tropicalis</name>
    <dbReference type="NCBI Taxonomy" id="8364"/>
    <lineage>
        <taxon>Eukaryota</taxon>
        <taxon>Metazoa</taxon>
        <taxon>Chordata</taxon>
        <taxon>Craniata</taxon>
        <taxon>Vertebrata</taxon>
        <taxon>Euteleostomi</taxon>
        <taxon>Amphibia</taxon>
        <taxon>Batrachia</taxon>
        <taxon>Anura</taxon>
        <taxon>Pipoidea</taxon>
        <taxon>Pipidae</taxon>
        <taxon>Xenopodinae</taxon>
        <taxon>Xenopus</taxon>
        <taxon>Silurana</taxon>
    </lineage>
</organism>
<dbReference type="Xenbase" id="XB-GENE-958388">
    <property type="gene designation" value="bcl2l12"/>
</dbReference>
<feature type="coiled-coil region" evidence="3">
    <location>
        <begin position="114"/>
        <end position="148"/>
    </location>
</feature>
<evidence type="ECO:0000313" key="6">
    <source>
        <dbReference type="Proteomes" id="UP000008143"/>
    </source>
</evidence>
<dbReference type="GeneID" id="100493181"/>
<keyword evidence="1" id="KW-0597">Phosphoprotein</keyword>
<feature type="compositionally biased region" description="Basic and acidic residues" evidence="4">
    <location>
        <begin position="256"/>
        <end position="270"/>
    </location>
</feature>
<dbReference type="AlphaFoldDB" id="A0A6I8QHD4"/>
<dbReference type="OMA" id="QYMDMFV"/>
<feature type="region of interest" description="Disordered" evidence="4">
    <location>
        <begin position="35"/>
        <end position="108"/>
    </location>
</feature>
<evidence type="ECO:0000313" key="5">
    <source>
        <dbReference type="Ensembl" id="ENSXETP00000072275"/>
    </source>
</evidence>
<evidence type="ECO:0000256" key="1">
    <source>
        <dbReference type="ARBA" id="ARBA00022553"/>
    </source>
</evidence>
<reference evidence="5" key="1">
    <citation type="journal article" date="2010" name="Science">
        <title>The genome of the Western clawed frog Xenopus tropicalis.</title>
        <authorList>
            <person name="Hellsten U."/>
            <person name="Harland R.M."/>
            <person name="Gilchrist M.J."/>
            <person name="Hendrix D."/>
            <person name="Jurka J."/>
            <person name="Kapitonov V."/>
            <person name="Ovcharenko I."/>
            <person name="Putnam N.H."/>
            <person name="Shu S."/>
            <person name="Taher L."/>
            <person name="Blitz I.L."/>
            <person name="Blumberg B."/>
            <person name="Dichmann D.S."/>
            <person name="Dubchak I."/>
            <person name="Amaya E."/>
            <person name="Detter J.C."/>
            <person name="Fletcher R."/>
            <person name="Gerhard D.S."/>
            <person name="Goodstein D."/>
            <person name="Graves T."/>
            <person name="Grigoriev I.V."/>
            <person name="Grimwood J."/>
            <person name="Kawashima T."/>
            <person name="Lindquist E."/>
            <person name="Lucas S.M."/>
            <person name="Mead P.E."/>
            <person name="Mitros T."/>
            <person name="Ogino H."/>
            <person name="Ohta Y."/>
            <person name="Poliakov A.V."/>
            <person name="Pollet N."/>
            <person name="Robert J."/>
            <person name="Salamov A."/>
            <person name="Sater A.K."/>
            <person name="Schmutz J."/>
            <person name="Terry A."/>
            <person name="Vize P.D."/>
            <person name="Warren W.C."/>
            <person name="Wells D."/>
            <person name="Wills A."/>
            <person name="Wilson R.K."/>
            <person name="Zimmerman L.B."/>
            <person name="Zorn A.M."/>
            <person name="Grainger R."/>
            <person name="Grammer T."/>
            <person name="Khokha M.K."/>
            <person name="Richardson P.M."/>
            <person name="Rokhsar D.S."/>
        </authorList>
    </citation>
    <scope>NUCLEOTIDE SEQUENCE [LARGE SCALE GENOMIC DNA]</scope>
    <source>
        <strain evidence="5">Nigerian</strain>
    </source>
</reference>
<feature type="compositionally biased region" description="Basic and acidic residues" evidence="4">
    <location>
        <begin position="47"/>
        <end position="90"/>
    </location>
</feature>
<dbReference type="PANTHER" id="PTHR14965:SF2">
    <property type="entry name" value="BCL-2-LIKE PROTEIN 12"/>
    <property type="match status" value="1"/>
</dbReference>
<evidence type="ECO:0000256" key="4">
    <source>
        <dbReference type="SAM" id="MobiDB-lite"/>
    </source>
</evidence>
<sequence>MDAIVNHNCDGISLIKVKEETKFVLEAFLKRSLSQEDASNVGHVGRTYHDPKKYSNRLNRDEGKEVSSKKPQKSEKKKSKEPAQGKDEKSWSTVAGGASAQEENGHWNSLHEEINRVEETKHDFKTNIKKLLRRNSQLKEKAASIKYKGGNIHSKSRDSLDNVLDDSSKSASKRDSLKRPKSPNPLLACTVAGSVDSLVLEAQTKTENPDKDIQGVQKKQSRPFSIKNILKKKQKDHGSEADVPHARPSFLPLDPCYKKDDPHSRAQDIGKTDEAEIYSLAAKKLDKLVKHQRLKSPTATTAPPFPPSAEKSDEKTQLIENNNDAGSKVSHPEGKDEVIRQLVVLLQEQANVINDKINSDPFLRNTLSRMSYGSFSKLAEVFTSQAEVPTEVAGVRVSPELTKIALTMELTRKVAGINSHAVHQLMGYSMAYMDMFVPWLQKQGGWENIISQDDIPDFQID</sequence>
<reference evidence="5" key="2">
    <citation type="submission" date="2020-05" db="UniProtKB">
        <authorList>
            <consortium name="Ensembl"/>
        </authorList>
    </citation>
    <scope>IDENTIFICATION</scope>
</reference>
<dbReference type="KEGG" id="xtr:100493181"/>
<dbReference type="Ensembl" id="ENSXETT00000087742">
    <property type="protein sequence ID" value="ENSXETP00000072275"/>
    <property type="gene ID" value="ENSXETG00000036256"/>
</dbReference>
<dbReference type="OrthoDB" id="9948760at2759"/>
<dbReference type="PANTHER" id="PTHR14965">
    <property type="entry name" value="SI:CH73-248E21.1"/>
    <property type="match status" value="1"/>
</dbReference>
<dbReference type="CTD" id="83596"/>
<feature type="region of interest" description="Disordered" evidence="4">
    <location>
        <begin position="204"/>
        <end position="270"/>
    </location>
</feature>
<dbReference type="GeneTree" id="ENSGT00940000154318"/>
<evidence type="ECO:0000256" key="3">
    <source>
        <dbReference type="SAM" id="Coils"/>
    </source>
</evidence>
<dbReference type="SUPFAM" id="SSF56854">
    <property type="entry name" value="Bcl-2 inhibitors of programmed cell death"/>
    <property type="match status" value="1"/>
</dbReference>
<feature type="region of interest" description="Disordered" evidence="4">
    <location>
        <begin position="149"/>
        <end position="186"/>
    </location>
</feature>
<feature type="region of interest" description="Disordered" evidence="4">
    <location>
        <begin position="291"/>
        <end position="315"/>
    </location>
</feature>
<dbReference type="GO" id="GO:0006915">
    <property type="term" value="P:apoptotic process"/>
    <property type="evidence" value="ECO:0007669"/>
    <property type="project" value="UniProtKB-KW"/>
</dbReference>
<dbReference type="Bgee" id="ENSXETG00000036256">
    <property type="expression patterns" value="Expressed in early embryo and 10 other cell types or tissues"/>
</dbReference>
<gene>
    <name evidence="5 7 8" type="primary">bcl2l12</name>
</gene>
<keyword evidence="2" id="KW-0053">Apoptosis</keyword>
<evidence type="ECO:0000256" key="2">
    <source>
        <dbReference type="ARBA" id="ARBA00022703"/>
    </source>
</evidence>
<evidence type="ECO:0000313" key="8">
    <source>
        <dbReference type="Xenbase" id="XB-GENE-958388"/>
    </source>
</evidence>
<dbReference type="AGR" id="Xenbase:XB-GENE-958388"/>
<feature type="compositionally biased region" description="Basic and acidic residues" evidence="4">
    <location>
        <begin position="155"/>
        <end position="178"/>
    </location>
</feature>
<accession>A0A6I8QHD4</accession>
<keyword evidence="3" id="KW-0175">Coiled coil</keyword>
<dbReference type="InterPro" id="IPR036834">
    <property type="entry name" value="Bcl-2-like_sf"/>
</dbReference>
<name>A0A6I8QHD4_XENTR</name>
<evidence type="ECO:0000313" key="7">
    <source>
        <dbReference type="RefSeq" id="XP_002940285.3"/>
    </source>
</evidence>
<dbReference type="GO" id="GO:0042981">
    <property type="term" value="P:regulation of apoptotic process"/>
    <property type="evidence" value="ECO:0007669"/>
    <property type="project" value="InterPro"/>
</dbReference>
<dbReference type="Proteomes" id="UP000008143">
    <property type="component" value="Chromosome 7"/>
</dbReference>
<dbReference type="RefSeq" id="XP_002940285.3">
    <property type="nucleotide sequence ID" value="XM_002940239.5"/>
</dbReference>
<reference evidence="7" key="3">
    <citation type="submission" date="2025-04" db="UniProtKB">
        <authorList>
            <consortium name="RefSeq"/>
        </authorList>
    </citation>
    <scope>IDENTIFICATION</scope>
    <source>
        <strain evidence="7">Nigerian</strain>
        <tissue evidence="7">Liver and blood</tissue>
    </source>
</reference>
<protein>
    <submittedName>
        <fullName evidence="5">BCL2-like 12 (proline rich)</fullName>
    </submittedName>
    <submittedName>
        <fullName evidence="7">Bcl-2-like protein 12</fullName>
    </submittedName>
</protein>
<feature type="compositionally biased region" description="Basic and acidic residues" evidence="4">
    <location>
        <begin position="236"/>
        <end position="245"/>
    </location>
</feature>
<proteinExistence type="predicted"/>